<evidence type="ECO:0000256" key="1">
    <source>
        <dbReference type="ARBA" id="ARBA00007692"/>
    </source>
</evidence>
<name>A0A200PT12_MACCD</name>
<keyword evidence="2" id="KW-0806">Transcription termination</keyword>
<dbReference type="PANTHER" id="PTHR13068">
    <property type="entry name" value="CGI-12 PROTEIN-RELATED"/>
    <property type="match status" value="1"/>
</dbReference>
<dbReference type="AlphaFoldDB" id="A0A200PT12"/>
<dbReference type="Gene3D" id="1.25.70.10">
    <property type="entry name" value="Transcription termination factor 3, mitochondrial"/>
    <property type="match status" value="1"/>
</dbReference>
<comment type="similarity">
    <text evidence="1">Belongs to the mTERF family.</text>
</comment>
<keyword evidence="4" id="KW-0694">RNA-binding</keyword>
<evidence type="ECO:0000256" key="5">
    <source>
        <dbReference type="SAM" id="MobiDB-lite"/>
    </source>
</evidence>
<dbReference type="EMBL" id="MVGT01004129">
    <property type="protein sequence ID" value="OVA01322.1"/>
    <property type="molecule type" value="Genomic_DNA"/>
</dbReference>
<keyword evidence="8" id="KW-1185">Reference proteome</keyword>
<evidence type="ECO:0000259" key="6">
    <source>
        <dbReference type="PROSITE" id="PS50102"/>
    </source>
</evidence>
<dbReference type="OrthoDB" id="637682at2759"/>
<feature type="region of interest" description="Disordered" evidence="5">
    <location>
        <begin position="457"/>
        <end position="477"/>
    </location>
</feature>
<evidence type="ECO:0000256" key="3">
    <source>
        <dbReference type="ARBA" id="ARBA00022946"/>
    </source>
</evidence>
<reference evidence="7 8" key="1">
    <citation type="journal article" date="2017" name="Mol. Plant">
        <title>The Genome of Medicinal Plant Macleaya cordata Provides New Insights into Benzylisoquinoline Alkaloids Metabolism.</title>
        <authorList>
            <person name="Liu X."/>
            <person name="Liu Y."/>
            <person name="Huang P."/>
            <person name="Ma Y."/>
            <person name="Qing Z."/>
            <person name="Tang Q."/>
            <person name="Cao H."/>
            <person name="Cheng P."/>
            <person name="Zheng Y."/>
            <person name="Yuan Z."/>
            <person name="Zhou Y."/>
            <person name="Liu J."/>
            <person name="Tang Z."/>
            <person name="Zhuo Y."/>
            <person name="Zhang Y."/>
            <person name="Yu L."/>
            <person name="Huang J."/>
            <person name="Yang P."/>
            <person name="Peng Q."/>
            <person name="Zhang J."/>
            <person name="Jiang W."/>
            <person name="Zhang Z."/>
            <person name="Lin K."/>
            <person name="Ro D.K."/>
            <person name="Chen X."/>
            <person name="Xiong X."/>
            <person name="Shang Y."/>
            <person name="Huang S."/>
            <person name="Zeng J."/>
        </authorList>
    </citation>
    <scope>NUCLEOTIDE SEQUENCE [LARGE SCALE GENOMIC DNA]</scope>
    <source>
        <strain evidence="8">cv. BLH2017</strain>
        <tissue evidence="7">Root</tissue>
    </source>
</reference>
<dbReference type="InterPro" id="IPR035979">
    <property type="entry name" value="RBD_domain_sf"/>
</dbReference>
<dbReference type="Pfam" id="PF00076">
    <property type="entry name" value="RRM_1"/>
    <property type="match status" value="1"/>
</dbReference>
<dbReference type="PANTHER" id="PTHR13068:SF173">
    <property type="entry name" value="EMB|CAB62602.1"/>
    <property type="match status" value="1"/>
</dbReference>
<dbReference type="InterPro" id="IPR012677">
    <property type="entry name" value="Nucleotide-bd_a/b_plait_sf"/>
</dbReference>
<dbReference type="InParanoid" id="A0A200PT12"/>
<dbReference type="Proteomes" id="UP000195402">
    <property type="component" value="Unassembled WGS sequence"/>
</dbReference>
<keyword evidence="2" id="KW-0804">Transcription</keyword>
<dbReference type="FunCoup" id="A0A200PT12">
    <property type="interactions" value="226"/>
</dbReference>
<dbReference type="SMART" id="SM00733">
    <property type="entry name" value="Mterf"/>
    <property type="match status" value="6"/>
</dbReference>
<dbReference type="SMART" id="SM00360">
    <property type="entry name" value="RRM"/>
    <property type="match status" value="1"/>
</dbReference>
<protein>
    <submittedName>
        <fullName evidence="7">RNA recognition motif domain</fullName>
    </submittedName>
</protein>
<dbReference type="GO" id="GO:0003723">
    <property type="term" value="F:RNA binding"/>
    <property type="evidence" value="ECO:0007669"/>
    <property type="project" value="UniProtKB-UniRule"/>
</dbReference>
<accession>A0A200PT12</accession>
<dbReference type="Gene3D" id="3.30.70.330">
    <property type="match status" value="2"/>
</dbReference>
<dbReference type="InterPro" id="IPR038538">
    <property type="entry name" value="MTERF_sf"/>
</dbReference>
<dbReference type="InterPro" id="IPR000504">
    <property type="entry name" value="RRM_dom"/>
</dbReference>
<organism evidence="7 8">
    <name type="scientific">Macleaya cordata</name>
    <name type="common">Five-seeded plume-poppy</name>
    <name type="synonym">Bocconia cordata</name>
    <dbReference type="NCBI Taxonomy" id="56857"/>
    <lineage>
        <taxon>Eukaryota</taxon>
        <taxon>Viridiplantae</taxon>
        <taxon>Streptophyta</taxon>
        <taxon>Embryophyta</taxon>
        <taxon>Tracheophyta</taxon>
        <taxon>Spermatophyta</taxon>
        <taxon>Magnoliopsida</taxon>
        <taxon>Ranunculales</taxon>
        <taxon>Papaveraceae</taxon>
        <taxon>Papaveroideae</taxon>
        <taxon>Macleaya</taxon>
    </lineage>
</organism>
<dbReference type="Pfam" id="PF02536">
    <property type="entry name" value="mTERF"/>
    <property type="match status" value="1"/>
</dbReference>
<evidence type="ECO:0000313" key="7">
    <source>
        <dbReference type="EMBL" id="OVA01322.1"/>
    </source>
</evidence>
<dbReference type="OMA" id="CCININK"/>
<comment type="caution">
    <text evidence="7">The sequence shown here is derived from an EMBL/GenBank/DDBJ whole genome shotgun (WGS) entry which is preliminary data.</text>
</comment>
<evidence type="ECO:0000313" key="8">
    <source>
        <dbReference type="Proteomes" id="UP000195402"/>
    </source>
</evidence>
<evidence type="ECO:0000256" key="2">
    <source>
        <dbReference type="ARBA" id="ARBA00022472"/>
    </source>
</evidence>
<dbReference type="PROSITE" id="PS50102">
    <property type="entry name" value="RRM"/>
    <property type="match status" value="1"/>
</dbReference>
<keyword evidence="2" id="KW-0805">Transcription regulation</keyword>
<dbReference type="SUPFAM" id="SSF54928">
    <property type="entry name" value="RNA-binding domain, RBD"/>
    <property type="match status" value="1"/>
</dbReference>
<sequence>MRSLSHFSSVLRSQNSFRFCCININKFSLFHFSSVASPANPSNPNHFLTDYLIDNFGFSQSKAVSASKRFCFAKSPKKPDSVVRLLQQFGFSETQIRDTVRVTPQILFSDVEKTLKPKLNLFQDLGFTGSDLGRFLSKNTTLLTFSLDRRLIPCINILKKFLSDNDLIRVLQKCKWLITKAPESRLLPNISLFQSCGIIGSQLSILLKRQPKLFVVCEPKLRELISKTEDMGFSSDSRMFVHGMYTLSCISSETLGMKLDLFRSFGFSEEECLVMFRSAPGLMRTSVEKLRLGIEFFMNTIGIERAWLFRHPTCLMHSIENRVIPRFRVIGILKSKQLLKKDPSVLSVVQLPEKDFLEKFISKFRDNEEELLAGRIVDLHIPRDRESNRHKGYAFAEYETEEIADYAVRLFSGLVTLYNRMLKFAISGQDKSTLSSSKQRPQNLTNNETFQFSRTFPSSDVQQEPVPPGVIQSNGYGSDLNRKNYDYSRRVFGATLDSIGRSNANRKPYDSRNSFVFT</sequence>
<dbReference type="GO" id="GO:0006353">
    <property type="term" value="P:DNA-templated transcription termination"/>
    <property type="evidence" value="ECO:0007669"/>
    <property type="project" value="UniProtKB-KW"/>
</dbReference>
<dbReference type="InterPro" id="IPR003690">
    <property type="entry name" value="MTERF"/>
</dbReference>
<feature type="domain" description="RRM" evidence="6">
    <location>
        <begin position="344"/>
        <end position="429"/>
    </location>
</feature>
<proteinExistence type="inferred from homology"/>
<keyword evidence="3" id="KW-0809">Transit peptide</keyword>
<gene>
    <name evidence="7" type="ORF">BVC80_1259g7</name>
</gene>
<evidence type="ECO:0000256" key="4">
    <source>
        <dbReference type="PROSITE-ProRule" id="PRU00176"/>
    </source>
</evidence>
<dbReference type="FunFam" id="1.25.70.10:FF:000001">
    <property type="entry name" value="Mitochondrial transcription termination factor-like"/>
    <property type="match status" value="1"/>
</dbReference>